<name>A0A6J7CAD3_9ZZZZ</name>
<feature type="region of interest" description="Disordered" evidence="1">
    <location>
        <begin position="165"/>
        <end position="186"/>
    </location>
</feature>
<dbReference type="AlphaFoldDB" id="A0A6J7CAD3"/>
<proteinExistence type="predicted"/>
<reference evidence="2" key="1">
    <citation type="submission" date="2020-05" db="EMBL/GenBank/DDBJ databases">
        <authorList>
            <person name="Chiriac C."/>
            <person name="Salcher M."/>
            <person name="Ghai R."/>
            <person name="Kavagutti S V."/>
        </authorList>
    </citation>
    <scope>NUCLEOTIDE SEQUENCE</scope>
</reference>
<accession>A0A6J7CAD3</accession>
<dbReference type="EMBL" id="CAFBIZ010000275">
    <property type="protein sequence ID" value="CAB4852513.1"/>
    <property type="molecule type" value="Genomic_DNA"/>
</dbReference>
<evidence type="ECO:0000313" key="2">
    <source>
        <dbReference type="EMBL" id="CAB4852513.1"/>
    </source>
</evidence>
<gene>
    <name evidence="2" type="ORF">UFOPK3268_01681</name>
</gene>
<evidence type="ECO:0000256" key="1">
    <source>
        <dbReference type="SAM" id="MobiDB-lite"/>
    </source>
</evidence>
<protein>
    <submittedName>
        <fullName evidence="2">Unannotated protein</fullName>
    </submittedName>
</protein>
<organism evidence="2">
    <name type="scientific">freshwater metagenome</name>
    <dbReference type="NCBI Taxonomy" id="449393"/>
    <lineage>
        <taxon>unclassified sequences</taxon>
        <taxon>metagenomes</taxon>
        <taxon>ecological metagenomes</taxon>
    </lineage>
</organism>
<sequence>MREVGDAVDPRCGGVTARIVAHDLDQAYRDVGRDAGRRDGVTLHVDEVGVLRESVAHRATSNEAITGGQHKAVADHDRGAEVLTSDVVQTSVVEVVLADSADLVDALKAGAERAGGADIDDRRRALTREQGGYGDRRVHFPRAGDEHRELESVVERLLVHRDDKQGAVSADGPSQFHEPHFGTMCS</sequence>